<dbReference type="Proteomes" id="UP000590749">
    <property type="component" value="Unassembled WGS sequence"/>
</dbReference>
<dbReference type="Pfam" id="PF07553">
    <property type="entry name" value="Lipoprotein_Ltp"/>
    <property type="match status" value="2"/>
</dbReference>
<sequence length="141" mass="14754">MPIILGAVLLVGLGVALGNTDDSDRPEGAGNTAQQATTAPAPAEPKLSVEEQNAIGSARSFLATSPFSRTGLIQQLKFEGYPEQTATKAVDSLGIDYEEQAAESARNYLDTSSFSRTGLIGQLTSDGFTQEQATDGVDQVM</sequence>
<evidence type="ECO:0000259" key="2">
    <source>
        <dbReference type="Pfam" id="PF07553"/>
    </source>
</evidence>
<feature type="compositionally biased region" description="Low complexity" evidence="1">
    <location>
        <begin position="32"/>
        <end position="41"/>
    </location>
</feature>
<accession>A0A7W5FDG8</accession>
<feature type="domain" description="Putative host cell surface-exposed lipoprotein Ltp-like HTH region" evidence="2">
    <location>
        <begin position="96"/>
        <end position="139"/>
    </location>
</feature>
<protein>
    <recommendedName>
        <fullName evidence="2">Putative host cell surface-exposed lipoprotein Ltp-like HTH region domain-containing protein</fullName>
    </recommendedName>
</protein>
<dbReference type="Gene3D" id="1.10.10.10">
    <property type="entry name" value="Winged helix-like DNA-binding domain superfamily/Winged helix DNA-binding domain"/>
    <property type="match status" value="2"/>
</dbReference>
<evidence type="ECO:0000313" key="4">
    <source>
        <dbReference type="Proteomes" id="UP000590749"/>
    </source>
</evidence>
<dbReference type="InterPro" id="IPR036388">
    <property type="entry name" value="WH-like_DNA-bd_sf"/>
</dbReference>
<name>A0A7W5FDG8_9ACTN</name>
<comment type="caution">
    <text evidence="3">The sequence shown here is derived from an EMBL/GenBank/DDBJ whole genome shotgun (WGS) entry which is preliminary data.</text>
</comment>
<feature type="region of interest" description="Disordered" evidence="1">
    <location>
        <begin position="21"/>
        <end position="46"/>
    </location>
</feature>
<feature type="domain" description="Putative host cell surface-exposed lipoprotein Ltp-like HTH region" evidence="2">
    <location>
        <begin position="50"/>
        <end position="93"/>
    </location>
</feature>
<dbReference type="AlphaFoldDB" id="A0A7W5FDG8"/>
<dbReference type="EMBL" id="JACHXF010000003">
    <property type="protein sequence ID" value="MBB3094315.1"/>
    <property type="molecule type" value="Genomic_DNA"/>
</dbReference>
<gene>
    <name evidence="3" type="ORF">FHR83_001967</name>
</gene>
<keyword evidence="4" id="KW-1185">Reference proteome</keyword>
<dbReference type="RefSeq" id="WP_203833706.1">
    <property type="nucleotide sequence ID" value="NZ_BMPW01000008.1"/>
</dbReference>
<proteinExistence type="predicted"/>
<reference evidence="3 4" key="1">
    <citation type="submission" date="2020-08" db="EMBL/GenBank/DDBJ databases">
        <title>Genomic Encyclopedia of Type Strains, Phase III (KMG-III): the genomes of soil and plant-associated and newly described type strains.</title>
        <authorList>
            <person name="Whitman W."/>
        </authorList>
    </citation>
    <scope>NUCLEOTIDE SEQUENCE [LARGE SCALE GENOMIC DNA]</scope>
    <source>
        <strain evidence="3 4">CECT 3287</strain>
    </source>
</reference>
<evidence type="ECO:0000256" key="1">
    <source>
        <dbReference type="SAM" id="MobiDB-lite"/>
    </source>
</evidence>
<evidence type="ECO:0000313" key="3">
    <source>
        <dbReference type="EMBL" id="MBB3094315.1"/>
    </source>
</evidence>
<dbReference type="InterPro" id="IPR011434">
    <property type="entry name" value="Ltp-like_HTH"/>
</dbReference>
<organism evidence="3 4">
    <name type="scientific">Actinoplanes campanulatus</name>
    <dbReference type="NCBI Taxonomy" id="113559"/>
    <lineage>
        <taxon>Bacteria</taxon>
        <taxon>Bacillati</taxon>
        <taxon>Actinomycetota</taxon>
        <taxon>Actinomycetes</taxon>
        <taxon>Micromonosporales</taxon>
        <taxon>Micromonosporaceae</taxon>
        <taxon>Actinoplanes</taxon>
    </lineage>
</organism>